<dbReference type="RefSeq" id="WP_082182495.1">
    <property type="nucleotide sequence ID" value="NZ_CP048632.1"/>
</dbReference>
<name>A0A7L5BK88_9HYPH</name>
<proteinExistence type="predicted"/>
<evidence type="ECO:0000256" key="1">
    <source>
        <dbReference type="SAM" id="MobiDB-lite"/>
    </source>
</evidence>
<organism evidence="2 3">
    <name type="scientific">Rhizobium oryzihabitans</name>
    <dbReference type="NCBI Taxonomy" id="2267833"/>
    <lineage>
        <taxon>Bacteria</taxon>
        <taxon>Pseudomonadati</taxon>
        <taxon>Pseudomonadota</taxon>
        <taxon>Alphaproteobacteria</taxon>
        <taxon>Hyphomicrobiales</taxon>
        <taxon>Rhizobiaceae</taxon>
        <taxon>Rhizobium/Agrobacterium group</taxon>
        <taxon>Rhizobium</taxon>
    </lineage>
</organism>
<evidence type="ECO:0000313" key="2">
    <source>
        <dbReference type="EMBL" id="QIB39300.1"/>
    </source>
</evidence>
<sequence>MTEKHEDACPVCASIFKPDDICATDIELGICHAECLDGAQIVDLNTGEPSDGPIDTYRYDSLDGVKP</sequence>
<keyword evidence="3" id="KW-1185">Reference proteome</keyword>
<reference evidence="2 3" key="1">
    <citation type="submission" date="2020-02" db="EMBL/GenBank/DDBJ databases">
        <title>Plant-Promoting Endophytic Bacterium Rhizobium oryzihabitans sp. nov., Isolated from the Root of Rice.</title>
        <authorList>
            <person name="zhao J."/>
            <person name="Zhang G."/>
        </authorList>
    </citation>
    <scope>NUCLEOTIDE SEQUENCE [LARGE SCALE GENOMIC DNA]</scope>
    <source>
        <strain evidence="2 3">M15</strain>
    </source>
</reference>
<dbReference type="KEGG" id="roy:G3A56_15905"/>
<dbReference type="AlphaFoldDB" id="A0A7L5BK88"/>
<accession>A0A7L5BK88</accession>
<protein>
    <submittedName>
        <fullName evidence="2">Uncharacterized protein</fullName>
    </submittedName>
</protein>
<feature type="region of interest" description="Disordered" evidence="1">
    <location>
        <begin position="46"/>
        <end position="67"/>
    </location>
</feature>
<dbReference type="EMBL" id="CP048632">
    <property type="protein sequence ID" value="QIB39300.1"/>
    <property type="molecule type" value="Genomic_DNA"/>
</dbReference>
<dbReference type="Proteomes" id="UP000464865">
    <property type="component" value="Chromosome M15-11"/>
</dbReference>
<evidence type="ECO:0000313" key="3">
    <source>
        <dbReference type="Proteomes" id="UP000464865"/>
    </source>
</evidence>
<feature type="compositionally biased region" description="Basic and acidic residues" evidence="1">
    <location>
        <begin position="57"/>
        <end position="67"/>
    </location>
</feature>
<gene>
    <name evidence="2" type="ORF">G3A56_15905</name>
</gene>